<dbReference type="InterPro" id="IPR018391">
    <property type="entry name" value="PQQ_b-propeller_rpt"/>
</dbReference>
<evidence type="ECO:0000313" key="7">
    <source>
        <dbReference type="EMBL" id="MDQ2068710.1"/>
    </source>
</evidence>
<keyword evidence="8" id="KW-1185">Reference proteome</keyword>
<dbReference type="PANTHER" id="PTHR34512:SF30">
    <property type="entry name" value="OUTER MEMBRANE PROTEIN ASSEMBLY FACTOR BAMB"/>
    <property type="match status" value="1"/>
</dbReference>
<keyword evidence="3 4" id="KW-0998">Cell outer membrane</keyword>
<evidence type="ECO:0000256" key="2">
    <source>
        <dbReference type="ARBA" id="ARBA00023136"/>
    </source>
</evidence>
<comment type="caution">
    <text evidence="7">The sequence shown here is derived from an EMBL/GenBank/DDBJ whole genome shotgun (WGS) entry which is preliminary data.</text>
</comment>
<reference evidence="7 8" key="1">
    <citation type="submission" date="2023-08" db="EMBL/GenBank/DDBJ databases">
        <title>Whole-genome sequencing of halo(alkali)philic microorganisms from hypersaline lakes.</title>
        <authorList>
            <person name="Sorokin D.Y."/>
            <person name="Abbas B."/>
            <person name="Merkel A.Y."/>
        </authorList>
    </citation>
    <scope>NUCLEOTIDE SEQUENCE [LARGE SCALE GENOMIC DNA]</scope>
    <source>
        <strain evidence="7 8">AB-CW4</strain>
    </source>
</reference>
<evidence type="ECO:0000259" key="6">
    <source>
        <dbReference type="Pfam" id="PF13360"/>
    </source>
</evidence>
<dbReference type="InterPro" id="IPR015943">
    <property type="entry name" value="WD40/YVTN_repeat-like_dom_sf"/>
</dbReference>
<evidence type="ECO:0000256" key="4">
    <source>
        <dbReference type="HAMAP-Rule" id="MF_00923"/>
    </source>
</evidence>
<feature type="chain" id="PRO_5046943057" description="Outer membrane protein assembly factor BamB" evidence="5">
    <location>
        <begin position="27"/>
        <end position="387"/>
    </location>
</feature>
<dbReference type="RefSeq" id="WP_306727189.1">
    <property type="nucleotide sequence ID" value="NZ_JAVDDT010000001.1"/>
</dbReference>
<dbReference type="HAMAP" id="MF_00923">
    <property type="entry name" value="OM_assembly_BamB"/>
    <property type="match status" value="1"/>
</dbReference>
<feature type="signal peptide" evidence="5">
    <location>
        <begin position="1"/>
        <end position="26"/>
    </location>
</feature>
<dbReference type="EMBL" id="JAVDDT010000001">
    <property type="protein sequence ID" value="MDQ2068710.1"/>
    <property type="molecule type" value="Genomic_DNA"/>
</dbReference>
<keyword evidence="4" id="KW-0564">Palmitate</keyword>
<dbReference type="InterPro" id="IPR002372">
    <property type="entry name" value="PQQ_rpt_dom"/>
</dbReference>
<keyword evidence="4" id="KW-0449">Lipoprotein</keyword>
<dbReference type="Pfam" id="PF13360">
    <property type="entry name" value="PQQ_2"/>
    <property type="match status" value="2"/>
</dbReference>
<keyword evidence="2 4" id="KW-0472">Membrane</keyword>
<dbReference type="NCBIfam" id="TIGR03300">
    <property type="entry name" value="assembly_YfgL"/>
    <property type="match status" value="1"/>
</dbReference>
<comment type="similarity">
    <text evidence="4">Belongs to the BamB family.</text>
</comment>
<evidence type="ECO:0000313" key="8">
    <source>
        <dbReference type="Proteomes" id="UP001239019"/>
    </source>
</evidence>
<dbReference type="PROSITE" id="PS51257">
    <property type="entry name" value="PROKAR_LIPOPROTEIN"/>
    <property type="match status" value="1"/>
</dbReference>
<dbReference type="SMART" id="SM00564">
    <property type="entry name" value="PQQ"/>
    <property type="match status" value="6"/>
</dbReference>
<comment type="subcellular location">
    <subcellularLocation>
        <location evidence="4">Cell outer membrane</location>
        <topology evidence="4">Lipid-anchor</topology>
    </subcellularLocation>
</comment>
<evidence type="ECO:0000256" key="3">
    <source>
        <dbReference type="ARBA" id="ARBA00023237"/>
    </source>
</evidence>
<dbReference type="InterPro" id="IPR011047">
    <property type="entry name" value="Quinoprotein_ADH-like_sf"/>
</dbReference>
<dbReference type="SUPFAM" id="SSF50998">
    <property type="entry name" value="Quinoprotein alcohol dehydrogenase-like"/>
    <property type="match status" value="1"/>
</dbReference>
<dbReference type="InterPro" id="IPR017687">
    <property type="entry name" value="BamB"/>
</dbReference>
<name>A0ABU0W5I0_9GAMM</name>
<protein>
    <recommendedName>
        <fullName evidence="4">Outer membrane protein assembly factor BamB</fullName>
    </recommendedName>
</protein>
<dbReference type="Gene3D" id="2.130.10.10">
    <property type="entry name" value="YVTN repeat-like/Quinoprotein amine dehydrogenase"/>
    <property type="match status" value="1"/>
</dbReference>
<comment type="function">
    <text evidence="4">Part of the outer membrane protein assembly complex, which is involved in assembly and insertion of beta-barrel proteins into the outer membrane.</text>
</comment>
<keyword evidence="1 4" id="KW-0732">Signal</keyword>
<evidence type="ECO:0000256" key="1">
    <source>
        <dbReference type="ARBA" id="ARBA00022729"/>
    </source>
</evidence>
<gene>
    <name evidence="4 7" type="primary">bamB</name>
    <name evidence="7" type="ORF">RBH19_02330</name>
</gene>
<organism evidence="7 8">
    <name type="scientific">Natronospira bacteriovora</name>
    <dbReference type="NCBI Taxonomy" id="3069753"/>
    <lineage>
        <taxon>Bacteria</taxon>
        <taxon>Pseudomonadati</taxon>
        <taxon>Pseudomonadota</taxon>
        <taxon>Gammaproteobacteria</taxon>
        <taxon>Natronospirales</taxon>
        <taxon>Natronospiraceae</taxon>
        <taxon>Natronospira</taxon>
    </lineage>
</organism>
<comment type="subunit">
    <text evidence="4">Part of the Bam complex.</text>
</comment>
<proteinExistence type="inferred from homology"/>
<evidence type="ECO:0000256" key="5">
    <source>
        <dbReference type="SAM" id="SignalP"/>
    </source>
</evidence>
<sequence>MPNSQRRKDLRSLIALLIVLFAAACAQKGAIEEPRELESFDARYDVNTVWTHRARGRAERLFLGLRPDTDGERVYVAGHGGRVAALSADRGRTVWSVDLDAELAGGPRFGERLVFVGSLDGRLFALDAEDGRERWSTQVGGEILAAPAVSRGYVIVKTADGRVRGLAIDDGAELWSRSEDPPALKMRGNAEPIIRGNRVLVGFENGRVRAISFRDGQSLWGDSVGVAAGRTELDQIADIAPLMAASEDMVYAASADGRLAAISMTGSRRWDRDIGSLAGLSIDESMLYLSDRNSEIHGLGLAGGASVWIQDALRARQVTAPVVYRDTVVVGDLDGYVHFLDVETGELVARTRVSRKRINVAPVIVGDSIVVQDGNGRVRALQLRDRN</sequence>
<feature type="domain" description="Pyrrolo-quinoline quinone repeat" evidence="6">
    <location>
        <begin position="314"/>
        <end position="382"/>
    </location>
</feature>
<accession>A0ABU0W5I0</accession>
<dbReference type="Proteomes" id="UP001239019">
    <property type="component" value="Unassembled WGS sequence"/>
</dbReference>
<feature type="domain" description="Pyrrolo-quinoline quinone repeat" evidence="6">
    <location>
        <begin position="80"/>
        <end position="310"/>
    </location>
</feature>
<dbReference type="PANTHER" id="PTHR34512">
    <property type="entry name" value="CELL SURFACE PROTEIN"/>
    <property type="match status" value="1"/>
</dbReference>